<name>A0A8D9B7V1_9HEMI</name>
<dbReference type="InterPro" id="IPR027075">
    <property type="entry name" value="CPSF2"/>
</dbReference>
<dbReference type="CDD" id="cd16293">
    <property type="entry name" value="CPSF2-like_MBL-fold"/>
    <property type="match status" value="1"/>
</dbReference>
<dbReference type="FunFam" id="3.60.15.10:FF:000008">
    <property type="entry name" value="Cleavage and polyadenylation specificity factor subunit 2"/>
    <property type="match status" value="1"/>
</dbReference>
<evidence type="ECO:0000256" key="4">
    <source>
        <dbReference type="ARBA" id="ARBA00022884"/>
    </source>
</evidence>
<accession>A0A8D9B7V1</accession>
<dbReference type="Pfam" id="PF16661">
    <property type="entry name" value="Lactamase_B_6"/>
    <property type="match status" value="1"/>
</dbReference>
<evidence type="ECO:0000256" key="7">
    <source>
        <dbReference type="SAM" id="MobiDB-lite"/>
    </source>
</evidence>
<proteinExistence type="inferred from homology"/>
<reference evidence="9" key="1">
    <citation type="submission" date="2021-05" db="EMBL/GenBank/DDBJ databases">
        <authorList>
            <person name="Alioto T."/>
            <person name="Alioto T."/>
            <person name="Gomez Garrido J."/>
        </authorList>
    </citation>
    <scope>NUCLEOTIDE SEQUENCE</scope>
</reference>
<dbReference type="SMART" id="SM01027">
    <property type="entry name" value="Beta-Casp"/>
    <property type="match status" value="1"/>
</dbReference>
<dbReference type="Gene3D" id="3.60.15.10">
    <property type="entry name" value="Ribonuclease Z/Hydroxyacylglutathione hydrolase-like"/>
    <property type="match status" value="1"/>
</dbReference>
<keyword evidence="4 6" id="KW-0694">RNA-binding</keyword>
<feature type="domain" description="Beta-Casp" evidence="8">
    <location>
        <begin position="243"/>
        <end position="368"/>
    </location>
</feature>
<dbReference type="SUPFAM" id="SSF56281">
    <property type="entry name" value="Metallo-hydrolase/oxidoreductase"/>
    <property type="match status" value="1"/>
</dbReference>
<dbReference type="Pfam" id="PF07521">
    <property type="entry name" value="RMMBL"/>
    <property type="match status" value="1"/>
</dbReference>
<comment type="subcellular location">
    <subcellularLocation>
        <location evidence="1 6">Nucleus</location>
    </subcellularLocation>
</comment>
<dbReference type="InterPro" id="IPR022712">
    <property type="entry name" value="Beta_Casp"/>
</dbReference>
<feature type="compositionally biased region" description="Basic and acidic residues" evidence="7">
    <location>
        <begin position="395"/>
        <end position="413"/>
    </location>
</feature>
<sequence length="759" mass="86605">MTSIIKMTALSGTMDESPPCYLLQVDEFRILLDCGWDELFSMDFVKELKRHVHHIDAVLLSYPDVSHLGALPYMVGKCGLSCPVFATIPVYKMGQMFMYDLFQSHHNMEDFDLFNLDDIDAAFDKIIQLKYNQSVPMKDKGLGLTITPLPAGHMIGGTIWKIVKEGEEEIVYGVDFNLKKERHLNGCVLDRFIRPTVVITDTMSAIYQQARRRTRDERLMTNILQTLRNNGNVLVAVDTAGRVLELTHMLEQLWRNKDSGLVAYSLALLNNVSYNVVEFAKSQIEWMSDKLMKSFEGARNNPFHFKHVKLCHSLAELSKVPSPKVVLVSTPDMECGFSRDLFFQWCSSPENSIIITNRTSPGTLARDLIELGGNRTLTLQVKKRIRLEGEELEEYQKKKDKDAKDKQDKEKEAAAASSESEDEDMTSGGAVKGKHDLLVKTFETNKPGQSRFFKSNKKQFPMFPFHETKIKYDEYGEVIRPEQYKILEIAPEVEDNKDNDSDKDDELADILEYPSKCVQYYRTVTVEAQVQFIDFEGRADGEAVMKLITQMKPRNLILVRGPSEATELVADYVEQHCGDSTRIFKPRKLQMINATTESHIFQVKLTDALVSRLKFQKVRNGEIAWVDSKVVDKEKTPFIMEVDEEDLDTAVIPVITIDDTLYTLEHIPKKVILPHEPQFINELQLSDFKQILQRNGIDCEFMDGVLICCRGSVAVRRADDSDSNVIVLEVMITTGFISYSTINTPWYELVSCLLILIPM</sequence>
<dbReference type="InterPro" id="IPR011108">
    <property type="entry name" value="RMMBL"/>
</dbReference>
<dbReference type="PANTHER" id="PTHR45922:SF1">
    <property type="entry name" value="CLEAVAGE AND POLYADENYLATION SPECIFICITY FACTOR SUBUNIT 2"/>
    <property type="match status" value="1"/>
</dbReference>
<evidence type="ECO:0000256" key="5">
    <source>
        <dbReference type="ARBA" id="ARBA00023242"/>
    </source>
</evidence>
<evidence type="ECO:0000313" key="9">
    <source>
        <dbReference type="EMBL" id="CAG6777982.1"/>
    </source>
</evidence>
<dbReference type="Pfam" id="PF10996">
    <property type="entry name" value="Beta-Casp"/>
    <property type="match status" value="1"/>
</dbReference>
<evidence type="ECO:0000259" key="8">
    <source>
        <dbReference type="SMART" id="SM01027"/>
    </source>
</evidence>
<dbReference type="Pfam" id="PF13299">
    <property type="entry name" value="CPSF100_C"/>
    <property type="match status" value="1"/>
</dbReference>
<dbReference type="InterPro" id="IPR036866">
    <property type="entry name" value="RibonucZ/Hydroxyglut_hydro"/>
</dbReference>
<organism evidence="9">
    <name type="scientific">Cacopsylla melanoneura</name>
    <dbReference type="NCBI Taxonomy" id="428564"/>
    <lineage>
        <taxon>Eukaryota</taxon>
        <taxon>Metazoa</taxon>
        <taxon>Ecdysozoa</taxon>
        <taxon>Arthropoda</taxon>
        <taxon>Hexapoda</taxon>
        <taxon>Insecta</taxon>
        <taxon>Pterygota</taxon>
        <taxon>Neoptera</taxon>
        <taxon>Paraneoptera</taxon>
        <taxon>Hemiptera</taxon>
        <taxon>Sternorrhyncha</taxon>
        <taxon>Psylloidea</taxon>
        <taxon>Psyllidae</taxon>
        <taxon>Psyllinae</taxon>
        <taxon>Cacopsylla</taxon>
    </lineage>
</organism>
<dbReference type="GO" id="GO:0005847">
    <property type="term" value="C:mRNA cleavage and polyadenylation specificity factor complex"/>
    <property type="evidence" value="ECO:0007669"/>
    <property type="project" value="InterPro"/>
</dbReference>
<protein>
    <recommendedName>
        <fullName evidence="6">Cleavage and polyadenylation specificity factor subunit 2</fullName>
    </recommendedName>
    <alternativeName>
        <fullName evidence="6">Cleavage and polyadenylation specificity factor 100 kDa subunit</fullName>
    </alternativeName>
</protein>
<dbReference type="PANTHER" id="PTHR45922">
    <property type="entry name" value="CLEAVAGE AND POLYADENYLATION SPECIFICITY FACTOR SUBUNIT 2"/>
    <property type="match status" value="1"/>
</dbReference>
<dbReference type="EMBL" id="HBUF01607765">
    <property type="protein sequence ID" value="CAG6777982.1"/>
    <property type="molecule type" value="Transcribed_RNA"/>
</dbReference>
<dbReference type="AlphaFoldDB" id="A0A8D9B7V1"/>
<keyword evidence="3 6" id="KW-0507">mRNA processing</keyword>
<evidence type="ECO:0000256" key="6">
    <source>
        <dbReference type="RuleBase" id="RU365006"/>
    </source>
</evidence>
<dbReference type="InterPro" id="IPR035639">
    <property type="entry name" value="CPSF2_MBL"/>
</dbReference>
<dbReference type="GO" id="GO:0006398">
    <property type="term" value="P:mRNA 3'-end processing by stem-loop binding and cleavage"/>
    <property type="evidence" value="ECO:0007669"/>
    <property type="project" value="InterPro"/>
</dbReference>
<comment type="similarity">
    <text evidence="2 6">Belongs to the metallo-beta-lactamase superfamily. RNA-metabolizing metallo-beta-lactamase-like family. CPSF2/YSH1 subfamily.</text>
</comment>
<feature type="region of interest" description="Disordered" evidence="7">
    <location>
        <begin position="395"/>
        <end position="430"/>
    </location>
</feature>
<dbReference type="InterPro" id="IPR025069">
    <property type="entry name" value="Cpsf2_C"/>
</dbReference>
<dbReference type="InterPro" id="IPR001279">
    <property type="entry name" value="Metallo-B-lactamas"/>
</dbReference>
<evidence type="ECO:0000256" key="2">
    <source>
        <dbReference type="ARBA" id="ARBA00010624"/>
    </source>
</evidence>
<evidence type="ECO:0000256" key="3">
    <source>
        <dbReference type="ARBA" id="ARBA00022664"/>
    </source>
</evidence>
<evidence type="ECO:0000256" key="1">
    <source>
        <dbReference type="ARBA" id="ARBA00004123"/>
    </source>
</evidence>
<keyword evidence="5 6" id="KW-0539">Nucleus</keyword>
<dbReference type="GO" id="GO:0003723">
    <property type="term" value="F:RNA binding"/>
    <property type="evidence" value="ECO:0007669"/>
    <property type="project" value="UniProtKB-KW"/>
</dbReference>